<dbReference type="CDD" id="cd22952">
    <property type="entry name" value="ART10-like"/>
    <property type="match status" value="1"/>
</dbReference>
<dbReference type="STRING" id="73230.A0A2B7ZHP2"/>
<feature type="domain" description="Arrestin-like N-terminal" evidence="4">
    <location>
        <begin position="17"/>
        <end position="128"/>
    </location>
</feature>
<proteinExistence type="inferred from homology"/>
<dbReference type="Pfam" id="PF02752">
    <property type="entry name" value="Arrestin_C"/>
    <property type="match status" value="1"/>
</dbReference>
<keyword evidence="2" id="KW-0833">Ubl conjugation pathway</keyword>
<comment type="caution">
    <text evidence="6">The sequence shown here is derived from an EMBL/GenBank/DDBJ whole genome shotgun (WGS) entry which is preliminary data.</text>
</comment>
<dbReference type="InterPro" id="IPR050357">
    <property type="entry name" value="Arrestin_domain-protein"/>
</dbReference>
<dbReference type="GO" id="GO:0031625">
    <property type="term" value="F:ubiquitin protein ligase binding"/>
    <property type="evidence" value="ECO:0007669"/>
    <property type="project" value="TreeGrafter"/>
</dbReference>
<evidence type="ECO:0000259" key="4">
    <source>
        <dbReference type="Pfam" id="PF00339"/>
    </source>
</evidence>
<dbReference type="GO" id="GO:0070086">
    <property type="term" value="P:ubiquitin-dependent endocytosis"/>
    <property type="evidence" value="ECO:0007669"/>
    <property type="project" value="TreeGrafter"/>
</dbReference>
<keyword evidence="7" id="KW-1185">Reference proteome</keyword>
<accession>A0A2B7ZHP2</accession>
<evidence type="ECO:0000259" key="5">
    <source>
        <dbReference type="Pfam" id="PF02752"/>
    </source>
</evidence>
<dbReference type="Proteomes" id="UP000226031">
    <property type="component" value="Unassembled WGS sequence"/>
</dbReference>
<protein>
    <recommendedName>
        <fullName evidence="8">Arrestin-like N-terminal domain-containing protein</fullName>
    </recommendedName>
</protein>
<dbReference type="InterPro" id="IPR014756">
    <property type="entry name" value="Ig_E-set"/>
</dbReference>
<evidence type="ECO:0000256" key="3">
    <source>
        <dbReference type="ARBA" id="ARBA00038766"/>
    </source>
</evidence>
<dbReference type="Gene3D" id="2.60.40.640">
    <property type="match status" value="1"/>
</dbReference>
<evidence type="ECO:0000313" key="6">
    <source>
        <dbReference type="EMBL" id="PGH36004.1"/>
    </source>
</evidence>
<feature type="domain" description="Arrestin C-terminal-like" evidence="5">
    <location>
        <begin position="246"/>
        <end position="379"/>
    </location>
</feature>
<reference evidence="6 7" key="1">
    <citation type="submission" date="2017-10" db="EMBL/GenBank/DDBJ databases">
        <title>Comparative genomics in systemic dimorphic fungi from Ajellomycetaceae.</title>
        <authorList>
            <person name="Munoz J.F."/>
            <person name="Mcewen J.G."/>
            <person name="Clay O.K."/>
            <person name="Cuomo C.A."/>
        </authorList>
    </citation>
    <scope>NUCLEOTIDE SEQUENCE [LARGE SCALE GENOMIC DNA]</scope>
    <source>
        <strain evidence="6 7">UAMH4076</strain>
    </source>
</reference>
<evidence type="ECO:0000256" key="1">
    <source>
        <dbReference type="ARBA" id="ARBA00005298"/>
    </source>
</evidence>
<organism evidence="6 7">
    <name type="scientific">[Emmonsia] crescens</name>
    <dbReference type="NCBI Taxonomy" id="73230"/>
    <lineage>
        <taxon>Eukaryota</taxon>
        <taxon>Fungi</taxon>
        <taxon>Dikarya</taxon>
        <taxon>Ascomycota</taxon>
        <taxon>Pezizomycotina</taxon>
        <taxon>Eurotiomycetes</taxon>
        <taxon>Eurotiomycetidae</taxon>
        <taxon>Onygenales</taxon>
        <taxon>Ajellomycetaceae</taxon>
        <taxon>Emergomyces</taxon>
    </lineage>
</organism>
<dbReference type="GO" id="GO:0005829">
    <property type="term" value="C:cytosol"/>
    <property type="evidence" value="ECO:0007669"/>
    <property type="project" value="TreeGrafter"/>
</dbReference>
<evidence type="ECO:0000313" key="7">
    <source>
        <dbReference type="Proteomes" id="UP000226031"/>
    </source>
</evidence>
<dbReference type="PANTHER" id="PTHR11188:SF17">
    <property type="entry name" value="FI21816P1"/>
    <property type="match status" value="1"/>
</dbReference>
<dbReference type="InterPro" id="IPR011021">
    <property type="entry name" value="Arrestin-like_N"/>
</dbReference>
<dbReference type="InterPro" id="IPR014752">
    <property type="entry name" value="Arrestin-like_C"/>
</dbReference>
<dbReference type="InterPro" id="IPR011022">
    <property type="entry name" value="Arrestin_C-like"/>
</dbReference>
<dbReference type="VEuPathDB" id="FungiDB:EMCG_06593"/>
<name>A0A2B7ZHP2_9EURO</name>
<sequence>MLSRLERLLASSSRADVQIQLDRREPIYTNQDTVSGHILLHNESSIHISTINVTLSGIATSRLGPGKRIESHQACFPRLATDRSFVPNLLQLLQKTQQVFPPCRTSEYLTLGHGTHTFPFSITFPQTPECHKKSAEETQPRGSCADLPTQSRRTVHLLRRLPPSTGDQTAAAEIIYSLHATVATGGIIKGSKKTCQTIFFHPVSDFIPPVDLITERRLITLDSEDSLKQEIQATYQVDVELANGGCLLLGQPIPLKVHITKINESEYDVSLNDFQSMLIETTKIRSKSSIETREHSQLIQTMSNMHKLACPGGTPCGSRLSLDDCFLGYHRLPSTFTSTFETCNISRSYMLEIRLGFQFDFAKTRILEVRLPIYIISSPSESSRLECGFVNHM</sequence>
<gene>
    <name evidence="6" type="ORF">GX50_01174</name>
</gene>
<comment type="subunit">
    <text evidence="3">Interacts with hulA.</text>
</comment>
<dbReference type="AlphaFoldDB" id="A0A2B7ZHP2"/>
<dbReference type="GO" id="GO:0030674">
    <property type="term" value="F:protein-macromolecule adaptor activity"/>
    <property type="evidence" value="ECO:0007669"/>
    <property type="project" value="TreeGrafter"/>
</dbReference>
<dbReference type="PANTHER" id="PTHR11188">
    <property type="entry name" value="ARRESTIN DOMAIN CONTAINING PROTEIN"/>
    <property type="match status" value="1"/>
</dbReference>
<comment type="similarity">
    <text evidence="1">Belongs to the arrestin family.</text>
</comment>
<dbReference type="GO" id="GO:0005886">
    <property type="term" value="C:plasma membrane"/>
    <property type="evidence" value="ECO:0007669"/>
    <property type="project" value="TreeGrafter"/>
</dbReference>
<evidence type="ECO:0000256" key="2">
    <source>
        <dbReference type="ARBA" id="ARBA00022786"/>
    </source>
</evidence>
<dbReference type="EMBL" id="PDND01000013">
    <property type="protein sequence ID" value="PGH36004.1"/>
    <property type="molecule type" value="Genomic_DNA"/>
</dbReference>
<evidence type="ECO:0008006" key="8">
    <source>
        <dbReference type="Google" id="ProtNLM"/>
    </source>
</evidence>
<dbReference type="SUPFAM" id="SSF81296">
    <property type="entry name" value="E set domains"/>
    <property type="match status" value="1"/>
</dbReference>
<dbReference type="Pfam" id="PF00339">
    <property type="entry name" value="Arrestin_N"/>
    <property type="match status" value="1"/>
</dbReference>